<dbReference type="InterPro" id="IPR004960">
    <property type="entry name" value="LipA_acyltrans"/>
</dbReference>
<dbReference type="PANTHER" id="PTHR30606:SF10">
    <property type="entry name" value="PHOSPHATIDYLINOSITOL MANNOSIDE ACYLTRANSFERASE"/>
    <property type="match status" value="1"/>
</dbReference>
<dbReference type="GO" id="GO:0009247">
    <property type="term" value="P:glycolipid biosynthetic process"/>
    <property type="evidence" value="ECO:0007669"/>
    <property type="project" value="UniProtKB-ARBA"/>
</dbReference>
<organism evidence="7 8">
    <name type="scientific">Scrofimicrobium canadense</name>
    <dbReference type="NCBI Taxonomy" id="2652290"/>
    <lineage>
        <taxon>Bacteria</taxon>
        <taxon>Bacillati</taxon>
        <taxon>Actinomycetota</taxon>
        <taxon>Actinomycetes</taxon>
        <taxon>Actinomycetales</taxon>
        <taxon>Actinomycetaceae</taxon>
        <taxon>Scrofimicrobium</taxon>
    </lineage>
</organism>
<evidence type="ECO:0000256" key="5">
    <source>
        <dbReference type="ARBA" id="ARBA00023136"/>
    </source>
</evidence>
<accession>A0A6N7W2I3</accession>
<sequence length="303" mass="34295">MNRETLFRWAWMFAPKVPQSILMGLAHIAADAVSFVNPGSVRQLRRNYQHLLNRKVTSAEVRAGVRSYFRCYAQQFSLPGWSTDYLVKMLEYPKAQELRALMNDGPVILALTHSANWDIAGAWYAQGYAPIITVAEKLEPESLFKDFVEFRESLGMEILGAAPGEHIFDTLVDLTRGRTALVPLLADRDITGRGIEVQLGAARALVAAGPAALALRLDRPLIAGHMTYKKENGAWRVHAHFTDPIEPPEPRVGETRVEAYTREWVKAIEPAMMEGFIDWHMMQKLFIADLDPERLRRARERAQ</sequence>
<evidence type="ECO:0000256" key="4">
    <source>
        <dbReference type="ARBA" id="ARBA00022679"/>
    </source>
</evidence>
<gene>
    <name evidence="7" type="ORF">FYJ24_01700</name>
</gene>
<comment type="caution">
    <text evidence="7">The sequence shown here is derived from an EMBL/GenBank/DDBJ whole genome shotgun (WGS) entry which is preliminary data.</text>
</comment>
<reference evidence="7 8" key="1">
    <citation type="submission" date="2019-08" db="EMBL/GenBank/DDBJ databases">
        <title>In-depth cultivation of the pig gut microbiome towards novel bacterial diversity and tailored functional studies.</title>
        <authorList>
            <person name="Wylensek D."/>
            <person name="Hitch T.C.A."/>
            <person name="Clavel T."/>
        </authorList>
    </citation>
    <scope>NUCLEOTIDE SEQUENCE [LARGE SCALE GENOMIC DNA]</scope>
    <source>
        <strain evidence="7 8">WB03_NA08</strain>
    </source>
</reference>
<evidence type="ECO:0000313" key="8">
    <source>
        <dbReference type="Proteomes" id="UP000470875"/>
    </source>
</evidence>
<keyword evidence="3" id="KW-0997">Cell inner membrane</keyword>
<evidence type="ECO:0000256" key="1">
    <source>
        <dbReference type="ARBA" id="ARBA00004533"/>
    </source>
</evidence>
<keyword evidence="4 7" id="KW-0808">Transferase</keyword>
<evidence type="ECO:0000313" key="7">
    <source>
        <dbReference type="EMBL" id="MSS83495.1"/>
    </source>
</evidence>
<keyword evidence="5" id="KW-0472">Membrane</keyword>
<keyword evidence="2" id="KW-1003">Cell membrane</keyword>
<dbReference type="GO" id="GO:0005886">
    <property type="term" value="C:plasma membrane"/>
    <property type="evidence" value="ECO:0007669"/>
    <property type="project" value="UniProtKB-SubCell"/>
</dbReference>
<keyword evidence="6 7" id="KW-0012">Acyltransferase</keyword>
<dbReference type="RefSeq" id="WP_154543012.1">
    <property type="nucleotide sequence ID" value="NZ_VULO01000002.1"/>
</dbReference>
<comment type="subcellular location">
    <subcellularLocation>
        <location evidence="1">Cell inner membrane</location>
    </subcellularLocation>
</comment>
<evidence type="ECO:0000256" key="3">
    <source>
        <dbReference type="ARBA" id="ARBA00022519"/>
    </source>
</evidence>
<name>A0A6N7W2I3_9ACTO</name>
<dbReference type="Pfam" id="PF03279">
    <property type="entry name" value="Lip_A_acyltrans"/>
    <property type="match status" value="1"/>
</dbReference>
<dbReference type="NCBIfam" id="NF005919">
    <property type="entry name" value="PRK07920.1"/>
    <property type="match status" value="1"/>
</dbReference>
<keyword evidence="8" id="KW-1185">Reference proteome</keyword>
<protein>
    <submittedName>
        <fullName evidence="7">Phosphatidylinositol mannoside acyltransferase</fullName>
    </submittedName>
</protein>
<dbReference type="Proteomes" id="UP000470875">
    <property type="component" value="Unassembled WGS sequence"/>
</dbReference>
<dbReference type="EMBL" id="VULO01000002">
    <property type="protein sequence ID" value="MSS83495.1"/>
    <property type="molecule type" value="Genomic_DNA"/>
</dbReference>
<evidence type="ECO:0000256" key="2">
    <source>
        <dbReference type="ARBA" id="ARBA00022475"/>
    </source>
</evidence>
<proteinExistence type="predicted"/>
<evidence type="ECO:0000256" key="6">
    <source>
        <dbReference type="ARBA" id="ARBA00023315"/>
    </source>
</evidence>
<dbReference type="PANTHER" id="PTHR30606">
    <property type="entry name" value="LIPID A BIOSYNTHESIS LAUROYL ACYLTRANSFERASE"/>
    <property type="match status" value="1"/>
</dbReference>
<dbReference type="AlphaFoldDB" id="A0A6N7W2I3"/>
<dbReference type="GO" id="GO:0016746">
    <property type="term" value="F:acyltransferase activity"/>
    <property type="evidence" value="ECO:0007669"/>
    <property type="project" value="UniProtKB-KW"/>
</dbReference>